<name>A0A1N6D3L9_9BACT</name>
<sequence>MKLENLKISGILGKMTSSQKDDCYAVCWIKNGVKGIKINDSVYTNVSNAIFFLNPTYDWEILKKDTSAFSGYVLLIPKQILNNPIFKNLHITEVRLFNVDEIPKINLSPGIELRVQSILEMLDELISTNLKHREEAILSLLNTFFVYCDGKCNIKSVITDNNAKSALVYKFKKSIDRNVTQYHEVGYYANSLHISDKYLNECVKEVLGVNAKQLIDEQLVMRSRHNLKFTDKTIKEVGYELGFSSPDYFSYYLKKMTGLTPSQIRKS</sequence>
<protein>
    <submittedName>
        <fullName evidence="5">AraC-type DNA-binding protein</fullName>
    </submittedName>
</protein>
<evidence type="ECO:0000313" key="6">
    <source>
        <dbReference type="Proteomes" id="UP000185221"/>
    </source>
</evidence>
<keyword evidence="3" id="KW-0804">Transcription</keyword>
<dbReference type="Pfam" id="PF12833">
    <property type="entry name" value="HTH_18"/>
    <property type="match status" value="1"/>
</dbReference>
<dbReference type="AlphaFoldDB" id="A0A1N6D3L9"/>
<feature type="domain" description="HTH araC/xylS-type" evidence="4">
    <location>
        <begin position="169"/>
        <end position="267"/>
    </location>
</feature>
<dbReference type="PROSITE" id="PS01124">
    <property type="entry name" value="HTH_ARAC_FAMILY_2"/>
    <property type="match status" value="1"/>
</dbReference>
<dbReference type="PANTHER" id="PTHR43280:SF32">
    <property type="entry name" value="TRANSCRIPTIONAL REGULATORY PROTEIN"/>
    <property type="match status" value="1"/>
</dbReference>
<accession>A0A1N6D3L9</accession>
<dbReference type="SMART" id="SM00342">
    <property type="entry name" value="HTH_ARAC"/>
    <property type="match status" value="1"/>
</dbReference>
<evidence type="ECO:0000313" key="5">
    <source>
        <dbReference type="EMBL" id="SIN65303.1"/>
    </source>
</evidence>
<dbReference type="EMBL" id="FSRC01000001">
    <property type="protein sequence ID" value="SIN65303.1"/>
    <property type="molecule type" value="Genomic_DNA"/>
</dbReference>
<dbReference type="InterPro" id="IPR009057">
    <property type="entry name" value="Homeodomain-like_sf"/>
</dbReference>
<evidence type="ECO:0000256" key="1">
    <source>
        <dbReference type="ARBA" id="ARBA00023015"/>
    </source>
</evidence>
<reference evidence="6" key="1">
    <citation type="submission" date="2016-11" db="EMBL/GenBank/DDBJ databases">
        <authorList>
            <person name="Varghese N."/>
            <person name="Submissions S."/>
        </authorList>
    </citation>
    <scope>NUCLEOTIDE SEQUENCE [LARGE SCALE GENOMIC DNA]</scope>
    <source>
        <strain evidence="6">DSM 15292</strain>
    </source>
</reference>
<keyword evidence="6" id="KW-1185">Reference proteome</keyword>
<dbReference type="InterPro" id="IPR018060">
    <property type="entry name" value="HTH_AraC"/>
</dbReference>
<organism evidence="5 6">
    <name type="scientific">Algoriphagus halophilus</name>
    <dbReference type="NCBI Taxonomy" id="226505"/>
    <lineage>
        <taxon>Bacteria</taxon>
        <taxon>Pseudomonadati</taxon>
        <taxon>Bacteroidota</taxon>
        <taxon>Cytophagia</taxon>
        <taxon>Cytophagales</taxon>
        <taxon>Cyclobacteriaceae</taxon>
        <taxon>Algoriphagus</taxon>
    </lineage>
</organism>
<evidence type="ECO:0000256" key="3">
    <source>
        <dbReference type="ARBA" id="ARBA00023163"/>
    </source>
</evidence>
<dbReference type="Gene3D" id="1.10.10.60">
    <property type="entry name" value="Homeodomain-like"/>
    <property type="match status" value="1"/>
</dbReference>
<dbReference type="PANTHER" id="PTHR43280">
    <property type="entry name" value="ARAC-FAMILY TRANSCRIPTIONAL REGULATOR"/>
    <property type="match status" value="1"/>
</dbReference>
<keyword evidence="2 5" id="KW-0238">DNA-binding</keyword>
<dbReference type="STRING" id="226505.SAMN05444394_0112"/>
<dbReference type="GO" id="GO:0043565">
    <property type="term" value="F:sequence-specific DNA binding"/>
    <property type="evidence" value="ECO:0007669"/>
    <property type="project" value="InterPro"/>
</dbReference>
<dbReference type="Proteomes" id="UP000185221">
    <property type="component" value="Unassembled WGS sequence"/>
</dbReference>
<dbReference type="SUPFAM" id="SSF46689">
    <property type="entry name" value="Homeodomain-like"/>
    <property type="match status" value="1"/>
</dbReference>
<gene>
    <name evidence="5" type="ORF">SAMN05444394_0112</name>
</gene>
<evidence type="ECO:0000259" key="4">
    <source>
        <dbReference type="PROSITE" id="PS01124"/>
    </source>
</evidence>
<dbReference type="GO" id="GO:0003700">
    <property type="term" value="F:DNA-binding transcription factor activity"/>
    <property type="evidence" value="ECO:0007669"/>
    <property type="project" value="InterPro"/>
</dbReference>
<dbReference type="InterPro" id="IPR020449">
    <property type="entry name" value="Tscrpt_reg_AraC-type_HTH"/>
</dbReference>
<dbReference type="PRINTS" id="PR00032">
    <property type="entry name" value="HTHARAC"/>
</dbReference>
<evidence type="ECO:0000256" key="2">
    <source>
        <dbReference type="ARBA" id="ARBA00023125"/>
    </source>
</evidence>
<keyword evidence="1" id="KW-0805">Transcription regulation</keyword>
<proteinExistence type="predicted"/>